<dbReference type="PANTHER" id="PTHR12356:SF3">
    <property type="entry name" value="NUCLEAR MIGRATION PROTEIN NUDC"/>
    <property type="match status" value="1"/>
</dbReference>
<dbReference type="GO" id="GO:0051082">
    <property type="term" value="F:unfolded protein binding"/>
    <property type="evidence" value="ECO:0007669"/>
    <property type="project" value="TreeGrafter"/>
</dbReference>
<dbReference type="PROSITE" id="PS51203">
    <property type="entry name" value="CS"/>
    <property type="match status" value="1"/>
</dbReference>
<dbReference type="Gene3D" id="2.60.40.790">
    <property type="match status" value="1"/>
</dbReference>
<dbReference type="InterPro" id="IPR037898">
    <property type="entry name" value="NudC_fam"/>
</dbReference>
<dbReference type="EMBL" id="LVLJ01003178">
    <property type="protein sequence ID" value="OAE22472.1"/>
    <property type="molecule type" value="Genomic_DNA"/>
</dbReference>
<evidence type="ECO:0000256" key="3">
    <source>
        <dbReference type="ARBA" id="ARBA00053226"/>
    </source>
</evidence>
<evidence type="ECO:0000259" key="5">
    <source>
        <dbReference type="PROSITE" id="PS51203"/>
    </source>
</evidence>
<proteinExistence type="predicted"/>
<dbReference type="GO" id="GO:0006457">
    <property type="term" value="P:protein folding"/>
    <property type="evidence" value="ECO:0007669"/>
    <property type="project" value="TreeGrafter"/>
</dbReference>
<dbReference type="CDD" id="cd06467">
    <property type="entry name" value="p23_NUDC_like"/>
    <property type="match status" value="1"/>
</dbReference>
<dbReference type="GO" id="GO:0005737">
    <property type="term" value="C:cytoplasm"/>
    <property type="evidence" value="ECO:0007669"/>
    <property type="project" value="UniProtKB-SubCell"/>
</dbReference>
<keyword evidence="2" id="KW-0963">Cytoplasm</keyword>
<protein>
    <recommendedName>
        <fullName evidence="5">CS domain-containing protein</fullName>
    </recommendedName>
</protein>
<sequence length="348" mass="37907">MAVISEYEEEPAVDASLPPAAASAPLKYSQVAAAAASALAPEASSSGKHDDLLGQLLQQHKGQPFELLRSVFDFLGRKTDALGSQLLESRLQDIVASVKDQIAKKRELEAASVGSKAVPQVEKKVEPVKQDAVVQEKAAPVVVAETNGAKDAKVVKSEDVPASSDDKDEAEDSSSKGLAPNSGNGADHEKYSWTQTLSEVTVHIPIPPGTKSRAVSCEIKKKHLKVGLKGQPPILEGDLYNPITVDDSLWSIEDGKTLAVLLTKSNQMEWWKNVVKGEPEIDTQKVEPENSKLGDLDPETRQTVEKMMYDQRQKAMGLPTSEEKQKQDILKNFMKQHPEMDFSKAKMC</sequence>
<comment type="function">
    <text evidence="3">Small heat shock protein required for the establishment of auxin gradients and for patterning of the apical domain of the embryo. Involved in the specification of the cotyledon primordia. Also required for normal inflorescence and floral meristem function, normal developmental patterning and thermotolerance. Acts as a molecular chaperone.</text>
</comment>
<evidence type="ECO:0000313" key="6">
    <source>
        <dbReference type="EMBL" id="OAE22472.1"/>
    </source>
</evidence>
<evidence type="ECO:0000313" key="7">
    <source>
        <dbReference type="Proteomes" id="UP000077202"/>
    </source>
</evidence>
<feature type="domain" description="CS" evidence="5">
    <location>
        <begin position="186"/>
        <end position="275"/>
    </location>
</feature>
<evidence type="ECO:0000256" key="1">
    <source>
        <dbReference type="ARBA" id="ARBA00004496"/>
    </source>
</evidence>
<dbReference type="Proteomes" id="UP000077202">
    <property type="component" value="Unassembled WGS sequence"/>
</dbReference>
<dbReference type="Pfam" id="PF04969">
    <property type="entry name" value="CS"/>
    <property type="match status" value="1"/>
</dbReference>
<evidence type="ECO:0000256" key="4">
    <source>
        <dbReference type="SAM" id="MobiDB-lite"/>
    </source>
</evidence>
<dbReference type="InterPro" id="IPR008978">
    <property type="entry name" value="HSP20-like_chaperone"/>
</dbReference>
<comment type="caution">
    <text evidence="6">The sequence shown here is derived from an EMBL/GenBank/DDBJ whole genome shotgun (WGS) entry which is preliminary data.</text>
</comment>
<comment type="subcellular location">
    <subcellularLocation>
        <location evidence="1">Cytoplasm</location>
    </subcellularLocation>
</comment>
<dbReference type="FunFam" id="2.60.40.790:FF:000001">
    <property type="entry name" value="Nuclear migration protein nudC"/>
    <property type="match status" value="1"/>
</dbReference>
<name>A0A176VQ92_MARPO</name>
<dbReference type="PANTHER" id="PTHR12356">
    <property type="entry name" value="NUCLEAR MOVEMENT PROTEIN NUDC"/>
    <property type="match status" value="1"/>
</dbReference>
<reference evidence="6" key="1">
    <citation type="submission" date="2016-03" db="EMBL/GenBank/DDBJ databases">
        <title>Mechanisms controlling the formation of the plant cell surface in tip-growing cells are functionally conserved among land plants.</title>
        <authorList>
            <person name="Honkanen S."/>
            <person name="Jones V.A."/>
            <person name="Morieri G."/>
            <person name="Champion C."/>
            <person name="Hetherington A.J."/>
            <person name="Kelly S."/>
            <person name="Saint-Marcoux D."/>
            <person name="Proust H."/>
            <person name="Prescott H."/>
            <person name="Dolan L."/>
        </authorList>
    </citation>
    <scope>NUCLEOTIDE SEQUENCE [LARGE SCALE GENOMIC DNA]</scope>
    <source>
        <tissue evidence="6">Whole gametophyte</tissue>
    </source>
</reference>
<organism evidence="6 7">
    <name type="scientific">Marchantia polymorpha subsp. ruderalis</name>
    <dbReference type="NCBI Taxonomy" id="1480154"/>
    <lineage>
        <taxon>Eukaryota</taxon>
        <taxon>Viridiplantae</taxon>
        <taxon>Streptophyta</taxon>
        <taxon>Embryophyta</taxon>
        <taxon>Marchantiophyta</taxon>
        <taxon>Marchantiopsida</taxon>
        <taxon>Marchantiidae</taxon>
        <taxon>Marchantiales</taxon>
        <taxon>Marchantiaceae</taxon>
        <taxon>Marchantia</taxon>
    </lineage>
</organism>
<evidence type="ECO:0000256" key="2">
    <source>
        <dbReference type="ARBA" id="ARBA00022490"/>
    </source>
</evidence>
<dbReference type="AlphaFoldDB" id="A0A176VQ92"/>
<accession>A0A176VQ92</accession>
<feature type="region of interest" description="Disordered" evidence="4">
    <location>
        <begin position="153"/>
        <end position="189"/>
    </location>
</feature>
<gene>
    <name evidence="6" type="ORF">AXG93_4697s1080</name>
</gene>
<dbReference type="SUPFAM" id="SSF49764">
    <property type="entry name" value="HSP20-like chaperones"/>
    <property type="match status" value="1"/>
</dbReference>
<dbReference type="InterPro" id="IPR007052">
    <property type="entry name" value="CS_dom"/>
</dbReference>
<keyword evidence="7" id="KW-1185">Reference proteome</keyword>